<protein>
    <submittedName>
        <fullName evidence="2">Uncharacterized protein</fullName>
    </submittedName>
</protein>
<keyword evidence="3" id="KW-1185">Reference proteome</keyword>
<dbReference type="GeneID" id="4395887"/>
<feature type="region of interest" description="Disordered" evidence="1">
    <location>
        <begin position="58"/>
        <end position="80"/>
    </location>
</feature>
<dbReference type="EMBL" id="CH408034">
    <property type="protein sequence ID" value="EAQ84944.1"/>
    <property type="molecule type" value="Genomic_DNA"/>
</dbReference>
<reference evidence="3" key="1">
    <citation type="journal article" date="2015" name="Genome Announc.">
        <title>Draft genome sequence of the cellulolytic fungus Chaetomium globosum.</title>
        <authorList>
            <person name="Cuomo C.A."/>
            <person name="Untereiner W.A."/>
            <person name="Ma L.-J."/>
            <person name="Grabherr M."/>
            <person name="Birren B.W."/>
        </authorList>
    </citation>
    <scope>NUCLEOTIDE SEQUENCE [LARGE SCALE GENOMIC DNA]</scope>
    <source>
        <strain evidence="3">ATCC 6205 / CBS 148.51 / DSM 1962 / NBRC 6347 / NRRL 1970</strain>
    </source>
</reference>
<dbReference type="RefSeq" id="XP_001226885.1">
    <property type="nucleotide sequence ID" value="XM_001226884.1"/>
</dbReference>
<evidence type="ECO:0000313" key="2">
    <source>
        <dbReference type="EMBL" id="EAQ84944.1"/>
    </source>
</evidence>
<dbReference type="InParanoid" id="Q2GSU6"/>
<gene>
    <name evidence="2" type="ORF">CHGG_08958</name>
</gene>
<accession>Q2GSU6</accession>
<dbReference type="HOGENOM" id="CLU_1686358_0_0_1"/>
<feature type="compositionally biased region" description="Basic and acidic residues" evidence="1">
    <location>
        <begin position="63"/>
        <end position="75"/>
    </location>
</feature>
<dbReference type="Proteomes" id="UP000001056">
    <property type="component" value="Unassembled WGS sequence"/>
</dbReference>
<evidence type="ECO:0000256" key="1">
    <source>
        <dbReference type="SAM" id="MobiDB-lite"/>
    </source>
</evidence>
<dbReference type="OrthoDB" id="4585340at2759"/>
<dbReference type="VEuPathDB" id="FungiDB:CHGG_08958"/>
<sequence>MAGLCNCPRCFRTGWEAEETRNLSIIREGLWKLFSILSGWTLVTQKSLELELKAHHSPSNSDRWFKMNPRKETPPRKQGRLHPLSSIGLRFPTELPRVDVVTRLTLGRQLQHRLQPLQLRSLLHKLGHLEYMVYEPERDWNRFYAGALMTTYDITI</sequence>
<organism evidence="2 3">
    <name type="scientific">Chaetomium globosum (strain ATCC 6205 / CBS 148.51 / DSM 1962 / NBRC 6347 / NRRL 1970)</name>
    <name type="common">Soil fungus</name>
    <dbReference type="NCBI Taxonomy" id="306901"/>
    <lineage>
        <taxon>Eukaryota</taxon>
        <taxon>Fungi</taxon>
        <taxon>Dikarya</taxon>
        <taxon>Ascomycota</taxon>
        <taxon>Pezizomycotina</taxon>
        <taxon>Sordariomycetes</taxon>
        <taxon>Sordariomycetidae</taxon>
        <taxon>Sordariales</taxon>
        <taxon>Chaetomiaceae</taxon>
        <taxon>Chaetomium</taxon>
    </lineage>
</organism>
<dbReference type="AlphaFoldDB" id="Q2GSU6"/>
<proteinExistence type="predicted"/>
<name>Q2GSU6_CHAGB</name>
<dbReference type="eggNOG" id="ENOG502R895">
    <property type="taxonomic scope" value="Eukaryota"/>
</dbReference>
<evidence type="ECO:0000313" key="3">
    <source>
        <dbReference type="Proteomes" id="UP000001056"/>
    </source>
</evidence>